<dbReference type="Proteomes" id="UP001642540">
    <property type="component" value="Unassembled WGS sequence"/>
</dbReference>
<name>A0ABP1QZP1_9HEXA</name>
<evidence type="ECO:0000256" key="1">
    <source>
        <dbReference type="SAM" id="MobiDB-lite"/>
    </source>
</evidence>
<feature type="region of interest" description="Disordered" evidence="1">
    <location>
        <begin position="74"/>
        <end position="133"/>
    </location>
</feature>
<accession>A0ABP1QZP1</accession>
<evidence type="ECO:0000313" key="2">
    <source>
        <dbReference type="EMBL" id="CAL8111281.1"/>
    </source>
</evidence>
<gene>
    <name evidence="2" type="ORF">ODALV1_LOCUS14893</name>
</gene>
<comment type="caution">
    <text evidence="2">The sequence shown here is derived from an EMBL/GenBank/DDBJ whole genome shotgun (WGS) entry which is preliminary data.</text>
</comment>
<keyword evidence="3" id="KW-1185">Reference proteome</keyword>
<feature type="compositionally biased region" description="Basic residues" evidence="1">
    <location>
        <begin position="79"/>
        <end position="90"/>
    </location>
</feature>
<evidence type="ECO:0000313" key="3">
    <source>
        <dbReference type="Proteomes" id="UP001642540"/>
    </source>
</evidence>
<sequence>MIKVLYSLDIEEPATTEVDEANQGVDPTINDNRAFTDFLFTPDFTTNWHDQHPILQQIRGPFLFHSNTHSNLESCQKRSLSRSQRRKKLHITPSSQLIAPSSSDASNKGIKRASSTAPPSELPSKRLKTVNNV</sequence>
<protein>
    <submittedName>
        <fullName evidence="2">Uncharacterized protein</fullName>
    </submittedName>
</protein>
<reference evidence="2 3" key="1">
    <citation type="submission" date="2024-08" db="EMBL/GenBank/DDBJ databases">
        <authorList>
            <person name="Cucini C."/>
            <person name="Frati F."/>
        </authorList>
    </citation>
    <scope>NUCLEOTIDE SEQUENCE [LARGE SCALE GENOMIC DNA]</scope>
</reference>
<feature type="compositionally biased region" description="Polar residues" evidence="1">
    <location>
        <begin position="92"/>
        <end position="106"/>
    </location>
</feature>
<organism evidence="2 3">
    <name type="scientific">Orchesella dallaii</name>
    <dbReference type="NCBI Taxonomy" id="48710"/>
    <lineage>
        <taxon>Eukaryota</taxon>
        <taxon>Metazoa</taxon>
        <taxon>Ecdysozoa</taxon>
        <taxon>Arthropoda</taxon>
        <taxon>Hexapoda</taxon>
        <taxon>Collembola</taxon>
        <taxon>Entomobryomorpha</taxon>
        <taxon>Entomobryoidea</taxon>
        <taxon>Orchesellidae</taxon>
        <taxon>Orchesellinae</taxon>
        <taxon>Orchesella</taxon>
    </lineage>
</organism>
<dbReference type="EMBL" id="CAXLJM020000046">
    <property type="protein sequence ID" value="CAL8111281.1"/>
    <property type="molecule type" value="Genomic_DNA"/>
</dbReference>
<proteinExistence type="predicted"/>